<evidence type="ECO:0000313" key="6">
    <source>
        <dbReference type="EMBL" id="MFC6633815.1"/>
    </source>
</evidence>
<dbReference type="PANTHER" id="PTHR30579:SF7">
    <property type="entry name" value="HTH-TYPE TRANSCRIPTIONAL REGULATOR LRHA-RELATED"/>
    <property type="match status" value="1"/>
</dbReference>
<comment type="caution">
    <text evidence="6">The sequence shown here is derived from an EMBL/GenBank/DDBJ whole genome shotgun (WGS) entry which is preliminary data.</text>
</comment>
<dbReference type="PROSITE" id="PS50931">
    <property type="entry name" value="HTH_LYSR"/>
    <property type="match status" value="1"/>
</dbReference>
<dbReference type="Pfam" id="PF00126">
    <property type="entry name" value="HTH_1"/>
    <property type="match status" value="1"/>
</dbReference>
<dbReference type="InterPro" id="IPR000847">
    <property type="entry name" value="LysR_HTH_N"/>
</dbReference>
<dbReference type="SUPFAM" id="SSF46785">
    <property type="entry name" value="Winged helix' DNA-binding domain"/>
    <property type="match status" value="1"/>
</dbReference>
<dbReference type="InterPro" id="IPR036388">
    <property type="entry name" value="WH-like_DNA-bd_sf"/>
</dbReference>
<evidence type="ECO:0000256" key="2">
    <source>
        <dbReference type="ARBA" id="ARBA00023015"/>
    </source>
</evidence>
<dbReference type="InterPro" id="IPR050176">
    <property type="entry name" value="LTTR"/>
</dbReference>
<name>A0ABW1YMC3_9GAMM</name>
<reference evidence="7" key="1">
    <citation type="journal article" date="2019" name="Int. J. Syst. Evol. Microbiol.">
        <title>The Global Catalogue of Microorganisms (GCM) 10K type strain sequencing project: providing services to taxonomists for standard genome sequencing and annotation.</title>
        <authorList>
            <consortium name="The Broad Institute Genomics Platform"/>
            <consortium name="The Broad Institute Genome Sequencing Center for Infectious Disease"/>
            <person name="Wu L."/>
            <person name="Ma J."/>
        </authorList>
    </citation>
    <scope>NUCLEOTIDE SEQUENCE [LARGE SCALE GENOMIC DNA]</scope>
    <source>
        <strain evidence="7">CGMCC 1.13718</strain>
    </source>
</reference>
<dbReference type="Gene3D" id="1.10.10.10">
    <property type="entry name" value="Winged helix-like DNA-binding domain superfamily/Winged helix DNA-binding domain"/>
    <property type="match status" value="1"/>
</dbReference>
<dbReference type="InterPro" id="IPR036390">
    <property type="entry name" value="WH_DNA-bd_sf"/>
</dbReference>
<gene>
    <name evidence="6" type="ORF">ACFQBM_11000</name>
</gene>
<evidence type="ECO:0000259" key="5">
    <source>
        <dbReference type="PROSITE" id="PS50931"/>
    </source>
</evidence>
<dbReference type="InterPro" id="IPR005119">
    <property type="entry name" value="LysR_subst-bd"/>
</dbReference>
<evidence type="ECO:0000256" key="4">
    <source>
        <dbReference type="ARBA" id="ARBA00023163"/>
    </source>
</evidence>
<evidence type="ECO:0000313" key="7">
    <source>
        <dbReference type="Proteomes" id="UP001596425"/>
    </source>
</evidence>
<keyword evidence="4" id="KW-0804">Transcription</keyword>
<dbReference type="EMBL" id="JBHSVR010000001">
    <property type="protein sequence ID" value="MFC6633815.1"/>
    <property type="molecule type" value="Genomic_DNA"/>
</dbReference>
<feature type="domain" description="HTH lysR-type" evidence="5">
    <location>
        <begin position="4"/>
        <end position="61"/>
    </location>
</feature>
<dbReference type="SUPFAM" id="SSF53850">
    <property type="entry name" value="Periplasmic binding protein-like II"/>
    <property type="match status" value="1"/>
</dbReference>
<protein>
    <submittedName>
        <fullName evidence="6">LysR substrate-binding domain-containing protein</fullName>
    </submittedName>
</protein>
<evidence type="ECO:0000256" key="3">
    <source>
        <dbReference type="ARBA" id="ARBA00023125"/>
    </source>
</evidence>
<keyword evidence="7" id="KW-1185">Reference proteome</keyword>
<dbReference type="PANTHER" id="PTHR30579">
    <property type="entry name" value="TRANSCRIPTIONAL REGULATOR"/>
    <property type="match status" value="1"/>
</dbReference>
<proteinExistence type="inferred from homology"/>
<comment type="similarity">
    <text evidence="1">Belongs to the LysR transcriptional regulatory family.</text>
</comment>
<dbReference type="RefSeq" id="WP_193190656.1">
    <property type="nucleotide sequence ID" value="NZ_JACZFR010000014.1"/>
</dbReference>
<dbReference type="Pfam" id="PF03466">
    <property type="entry name" value="LysR_substrate"/>
    <property type="match status" value="1"/>
</dbReference>
<accession>A0ABW1YMC3</accession>
<keyword evidence="3" id="KW-0238">DNA-binding</keyword>
<dbReference type="Gene3D" id="3.40.190.10">
    <property type="entry name" value="Periplasmic binding protein-like II"/>
    <property type="match status" value="2"/>
</dbReference>
<keyword evidence="2" id="KW-0805">Transcription regulation</keyword>
<sequence>MPTLDLQALRAFVCGIELDSFALAARRLHRSTSAVSAQLKKLERQVGSPLVQKRGRRLVPTRSGELLLSYARQLLALNDEALQAVGDAELAGELRFAAQEDFGESLLAEVLGRFARAHPQVQLSTFVGRNADLLDGLRGGRFDLALGWGEPQPGLNSERLLQAPLRWLAAADFPLPEQANGDNPVPLVMFERPCIMRARATEALDRAGIRWRVVHTSHSLSGIWAAVKAGLGITLRSDFGRPPGLVVADRLPPPGSLDLQMHRLRPQAAAQVQRLEQIVRAALEPGA</sequence>
<dbReference type="Proteomes" id="UP001596425">
    <property type="component" value="Unassembled WGS sequence"/>
</dbReference>
<evidence type="ECO:0000256" key="1">
    <source>
        <dbReference type="ARBA" id="ARBA00009437"/>
    </source>
</evidence>
<organism evidence="6 7">
    <name type="scientific">Microbulbifer taiwanensis</name>
    <dbReference type="NCBI Taxonomy" id="986746"/>
    <lineage>
        <taxon>Bacteria</taxon>
        <taxon>Pseudomonadati</taxon>
        <taxon>Pseudomonadota</taxon>
        <taxon>Gammaproteobacteria</taxon>
        <taxon>Cellvibrionales</taxon>
        <taxon>Microbulbiferaceae</taxon>
        <taxon>Microbulbifer</taxon>
    </lineage>
</organism>